<evidence type="ECO:0000259" key="7">
    <source>
        <dbReference type="Pfam" id="PF07687"/>
    </source>
</evidence>
<dbReference type="PIRSF" id="PIRSF001123">
    <property type="entry name" value="PepA_GA"/>
    <property type="match status" value="1"/>
</dbReference>
<comment type="cofactor">
    <cofactor evidence="1">
        <name>Zn(2+)</name>
        <dbReference type="ChEBI" id="CHEBI:29105"/>
    </cofactor>
</comment>
<keyword evidence="4" id="KW-0862">Zinc</keyword>
<reference evidence="8 9" key="1">
    <citation type="submission" date="2019-03" db="EMBL/GenBank/DDBJ databases">
        <title>Metabolic potential of uncultured bacteria and archaea associated with petroleum seepage in deep-sea sediments.</title>
        <authorList>
            <person name="Dong X."/>
            <person name="Hubert C."/>
        </authorList>
    </citation>
    <scope>NUCLEOTIDE SEQUENCE [LARGE SCALE GENOMIC DNA]</scope>
    <source>
        <strain evidence="8">E44_bin92</strain>
    </source>
</reference>
<evidence type="ECO:0000256" key="3">
    <source>
        <dbReference type="ARBA" id="ARBA00022801"/>
    </source>
</evidence>
<dbReference type="Gene3D" id="3.40.630.10">
    <property type="entry name" value="Zn peptidases"/>
    <property type="match status" value="1"/>
</dbReference>
<evidence type="ECO:0000256" key="4">
    <source>
        <dbReference type="ARBA" id="ARBA00022833"/>
    </source>
</evidence>
<dbReference type="GO" id="GO:0004177">
    <property type="term" value="F:aminopeptidase activity"/>
    <property type="evidence" value="ECO:0007669"/>
    <property type="project" value="UniProtKB-UniRule"/>
</dbReference>
<dbReference type="GO" id="GO:0046872">
    <property type="term" value="F:metal ion binding"/>
    <property type="evidence" value="ECO:0007669"/>
    <property type="project" value="UniProtKB-UniRule"/>
</dbReference>
<keyword evidence="3 8" id="KW-0378">Hydrolase</keyword>
<dbReference type="Proteomes" id="UP000320781">
    <property type="component" value="Unassembled WGS sequence"/>
</dbReference>
<dbReference type="InterPro" id="IPR008007">
    <property type="entry name" value="Peptidase_M42"/>
</dbReference>
<sequence length="361" mass="38957">MRQEMTNNFCKMVQISSESGNEKDFVHYLKDLFTEALQANCVVDDFGNLIAKVPPKKSDSLEPVLFGVHADTVKPGKGIEPVIENGIIRSKKETILGADDKAGIVELFEAIRTAPSHPPIEIVVSREEETGLKGSKNIDASALNAKKGFVVDTDKLEDIIVGGPSYMSIKVDITGKAAHAGMEPEKGISSIKAASHAISMLKEGWIDDETTVNVGVIRGGEVINAVPEKTEVKVECRSKTHEKCLKRSNLIKEIFVAAANSVGAKADVTMELLIRCYCISEDAEPVTIAKKAISSVGLHPKVKVICGGTDAAHYNKKGIETVVIGMGVQSEHTKEEKIAIADMMKGVKIIQQILKQVSLRG</sequence>
<comment type="cofactor">
    <cofactor evidence="6">
        <name>a divalent metal cation</name>
        <dbReference type="ChEBI" id="CHEBI:60240"/>
    </cofactor>
    <text evidence="6">Binds 2 divalent metal cations per subunit.</text>
</comment>
<comment type="similarity">
    <text evidence="5">Belongs to the peptidase M42 family.</text>
</comment>
<feature type="domain" description="Peptidase M20 dimerisation" evidence="7">
    <location>
        <begin position="166"/>
        <end position="255"/>
    </location>
</feature>
<protein>
    <submittedName>
        <fullName evidence="8">M20/M25/M40 family metallo-hydrolase</fullName>
    </submittedName>
</protein>
<organism evidence="8 9">
    <name type="scientific">Aerophobetes bacterium</name>
    <dbReference type="NCBI Taxonomy" id="2030807"/>
    <lineage>
        <taxon>Bacteria</taxon>
        <taxon>Candidatus Aerophobota</taxon>
    </lineage>
</organism>
<dbReference type="InterPro" id="IPR036264">
    <property type="entry name" value="Bact_exopeptidase_dim_dom"/>
</dbReference>
<dbReference type="PANTHER" id="PTHR42994">
    <property type="entry name" value="PEPTIDASE T"/>
    <property type="match status" value="1"/>
</dbReference>
<proteinExistence type="inferred from homology"/>
<dbReference type="Pfam" id="PF07687">
    <property type="entry name" value="M20_dimer"/>
    <property type="match status" value="1"/>
</dbReference>
<evidence type="ECO:0000256" key="6">
    <source>
        <dbReference type="PIRSR" id="PIRSR001123-2"/>
    </source>
</evidence>
<dbReference type="AlphaFoldDB" id="A0A523QFY4"/>
<comment type="caution">
    <text evidence="8">The sequence shown here is derived from an EMBL/GenBank/DDBJ whole genome shotgun (WGS) entry which is preliminary data.</text>
</comment>
<dbReference type="Pfam" id="PF01546">
    <property type="entry name" value="Peptidase_M20"/>
    <property type="match status" value="1"/>
</dbReference>
<dbReference type="SUPFAM" id="SSF53187">
    <property type="entry name" value="Zn-dependent exopeptidases"/>
    <property type="match status" value="1"/>
</dbReference>
<dbReference type="Gene3D" id="3.30.70.360">
    <property type="match status" value="1"/>
</dbReference>
<feature type="binding site" evidence="6">
    <location>
        <position position="332"/>
    </location>
    <ligand>
        <name>Zn(2+)</name>
        <dbReference type="ChEBI" id="CHEBI:29105"/>
        <label>2</label>
    </ligand>
</feature>
<dbReference type="InterPro" id="IPR010162">
    <property type="entry name" value="PepT-like"/>
</dbReference>
<evidence type="ECO:0000256" key="2">
    <source>
        <dbReference type="ARBA" id="ARBA00022723"/>
    </source>
</evidence>
<dbReference type="NCBIfam" id="TIGR01883">
    <property type="entry name" value="PepT-like"/>
    <property type="match status" value="1"/>
</dbReference>
<evidence type="ECO:0000313" key="9">
    <source>
        <dbReference type="Proteomes" id="UP000320781"/>
    </source>
</evidence>
<evidence type="ECO:0000256" key="5">
    <source>
        <dbReference type="PIRNR" id="PIRNR001123"/>
    </source>
</evidence>
<evidence type="ECO:0000256" key="1">
    <source>
        <dbReference type="ARBA" id="ARBA00001947"/>
    </source>
</evidence>
<name>A0A523QFY4_UNCAE</name>
<evidence type="ECO:0000313" key="8">
    <source>
        <dbReference type="EMBL" id="TES84346.1"/>
    </source>
</evidence>
<dbReference type="InterPro" id="IPR011650">
    <property type="entry name" value="Peptidase_M20_dimer"/>
</dbReference>
<dbReference type="SUPFAM" id="SSF55031">
    <property type="entry name" value="Bacterial exopeptidase dimerisation domain"/>
    <property type="match status" value="1"/>
</dbReference>
<gene>
    <name evidence="8" type="ORF">E3J95_06925</name>
</gene>
<dbReference type="EMBL" id="SOKU01000336">
    <property type="protein sequence ID" value="TES84346.1"/>
    <property type="molecule type" value="Genomic_DNA"/>
</dbReference>
<keyword evidence="2 6" id="KW-0479">Metal-binding</keyword>
<dbReference type="InterPro" id="IPR002933">
    <property type="entry name" value="Peptidase_M20"/>
</dbReference>
<accession>A0A523QFY4</accession>
<dbReference type="PANTHER" id="PTHR42994:SF2">
    <property type="entry name" value="PEPTIDASE"/>
    <property type="match status" value="1"/>
</dbReference>